<dbReference type="RefSeq" id="WP_206290646.1">
    <property type="nucleotide sequence ID" value="NZ_CP063458.1"/>
</dbReference>
<dbReference type="PANTHER" id="PTHR21708">
    <property type="entry name" value="PROBABLE 2-DEHYDROPANTOATE 2-REDUCTASE"/>
    <property type="match status" value="1"/>
</dbReference>
<dbReference type="NCBIfam" id="TIGR00745">
    <property type="entry name" value="apbA_panE"/>
    <property type="match status" value="1"/>
</dbReference>
<evidence type="ECO:0000256" key="2">
    <source>
        <dbReference type="ARBA" id="ARBA00007870"/>
    </source>
</evidence>
<dbReference type="AlphaFoldDB" id="A0A7M2WQJ9"/>
<reference evidence="12 13" key="1">
    <citation type="submission" date="2020-10" db="EMBL/GenBank/DDBJ databases">
        <title>Wide distribution of Phycisphaera-like planctomycetes from WD2101 soil group in peatlands and genome analysis of the first cultivated representative.</title>
        <authorList>
            <person name="Dedysh S.N."/>
            <person name="Beletsky A.V."/>
            <person name="Ivanova A."/>
            <person name="Kulichevskaya I.S."/>
            <person name="Suzina N.E."/>
            <person name="Philippov D.A."/>
            <person name="Rakitin A.L."/>
            <person name="Mardanov A.V."/>
            <person name="Ravin N.V."/>
        </authorList>
    </citation>
    <scope>NUCLEOTIDE SEQUENCE [LARGE SCALE GENOMIC DNA]</scope>
    <source>
        <strain evidence="12 13">M1803</strain>
    </source>
</reference>
<dbReference type="Gene3D" id="3.40.50.720">
    <property type="entry name" value="NAD(P)-binding Rossmann-like Domain"/>
    <property type="match status" value="1"/>
</dbReference>
<dbReference type="InterPro" id="IPR013332">
    <property type="entry name" value="KPR_N"/>
</dbReference>
<dbReference type="SUPFAM" id="SSF48179">
    <property type="entry name" value="6-phosphogluconate dehydrogenase C-terminal domain-like"/>
    <property type="match status" value="1"/>
</dbReference>
<keyword evidence="13" id="KW-1185">Reference proteome</keyword>
<evidence type="ECO:0000313" key="13">
    <source>
        <dbReference type="Proteomes" id="UP000593765"/>
    </source>
</evidence>
<sequence>MPTLQLPAQPVIAIVGVGAVGGYYGAKLIRAGHDVHLLLRSDYQAVRAGGIRVQSEIEQGFSIPPDQLKIYRDPGDLPKPDLVLIALKATGNGAYESLIGPMLKDDTILLTIQNGLGNEDQLADLFGEERVVGGMAFVCIHRTAPGVIHHIDHGFVKVGDYIRPGRPSAQPVPRVEQIADLFRSSGVRCDVLDDLRRGRWEKLVWNIPFNGLGAVLDLATDRLLSTDAGMTLVRQLMQEAIAIAAAEGVSLPADTIERQVTHTATMGAYLSSMQVDRRAGRALEIEAILGEPLRRAQLLNIATPALATIYQMARLIDPAASM</sequence>
<protein>
    <recommendedName>
        <fullName evidence="4 9">2-dehydropantoate 2-reductase</fullName>
        <ecNumber evidence="3 9">1.1.1.169</ecNumber>
    </recommendedName>
    <alternativeName>
        <fullName evidence="7 9">Ketopantoate reductase</fullName>
    </alternativeName>
</protein>
<keyword evidence="5 9" id="KW-0521">NADP</keyword>
<evidence type="ECO:0000259" key="10">
    <source>
        <dbReference type="Pfam" id="PF02558"/>
    </source>
</evidence>
<evidence type="ECO:0000259" key="11">
    <source>
        <dbReference type="Pfam" id="PF08546"/>
    </source>
</evidence>
<accession>A0A7M2WQJ9</accession>
<name>A0A7M2WQJ9_9BACT</name>
<dbReference type="UniPathway" id="UPA00028">
    <property type="reaction ID" value="UER00004"/>
</dbReference>
<dbReference type="Pfam" id="PF02558">
    <property type="entry name" value="ApbA"/>
    <property type="match status" value="1"/>
</dbReference>
<evidence type="ECO:0000256" key="7">
    <source>
        <dbReference type="ARBA" id="ARBA00032024"/>
    </source>
</evidence>
<evidence type="ECO:0000256" key="6">
    <source>
        <dbReference type="ARBA" id="ARBA00023002"/>
    </source>
</evidence>
<comment type="function">
    <text evidence="9">Catalyzes the NADPH-dependent reduction of ketopantoate into pantoic acid.</text>
</comment>
<dbReference type="FunFam" id="1.10.1040.10:FF:000017">
    <property type="entry name" value="2-dehydropantoate 2-reductase"/>
    <property type="match status" value="1"/>
</dbReference>
<comment type="similarity">
    <text evidence="2 9">Belongs to the ketopantoate reductase family.</text>
</comment>
<keyword evidence="9" id="KW-0566">Pantothenate biosynthesis</keyword>
<feature type="domain" description="Ketopantoate reductase N-terminal" evidence="10">
    <location>
        <begin position="12"/>
        <end position="161"/>
    </location>
</feature>
<dbReference type="InterPro" id="IPR051402">
    <property type="entry name" value="KPR-Related"/>
</dbReference>
<dbReference type="GO" id="GO:0015940">
    <property type="term" value="P:pantothenate biosynthetic process"/>
    <property type="evidence" value="ECO:0007669"/>
    <property type="project" value="UniProtKB-UniPathway"/>
</dbReference>
<keyword evidence="6 9" id="KW-0560">Oxidoreductase</keyword>
<dbReference type="InterPro" id="IPR008927">
    <property type="entry name" value="6-PGluconate_DH-like_C_sf"/>
</dbReference>
<dbReference type="SUPFAM" id="SSF51735">
    <property type="entry name" value="NAD(P)-binding Rossmann-fold domains"/>
    <property type="match status" value="1"/>
</dbReference>
<dbReference type="InterPro" id="IPR036291">
    <property type="entry name" value="NAD(P)-bd_dom_sf"/>
</dbReference>
<evidence type="ECO:0000313" key="12">
    <source>
        <dbReference type="EMBL" id="QOV87736.1"/>
    </source>
</evidence>
<evidence type="ECO:0000256" key="5">
    <source>
        <dbReference type="ARBA" id="ARBA00022857"/>
    </source>
</evidence>
<dbReference type="InterPro" id="IPR013328">
    <property type="entry name" value="6PGD_dom2"/>
</dbReference>
<proteinExistence type="inferred from homology"/>
<evidence type="ECO:0000256" key="3">
    <source>
        <dbReference type="ARBA" id="ARBA00013014"/>
    </source>
</evidence>
<evidence type="ECO:0000256" key="1">
    <source>
        <dbReference type="ARBA" id="ARBA00004994"/>
    </source>
</evidence>
<organism evidence="12 13">
    <name type="scientific">Humisphaera borealis</name>
    <dbReference type="NCBI Taxonomy" id="2807512"/>
    <lineage>
        <taxon>Bacteria</taxon>
        <taxon>Pseudomonadati</taxon>
        <taxon>Planctomycetota</taxon>
        <taxon>Phycisphaerae</taxon>
        <taxon>Tepidisphaerales</taxon>
        <taxon>Tepidisphaeraceae</taxon>
        <taxon>Humisphaera</taxon>
    </lineage>
</organism>
<dbReference type="EC" id="1.1.1.169" evidence="3 9"/>
<dbReference type="InterPro" id="IPR003710">
    <property type="entry name" value="ApbA"/>
</dbReference>
<comment type="catalytic activity">
    <reaction evidence="8 9">
        <text>(R)-pantoate + NADP(+) = 2-dehydropantoate + NADPH + H(+)</text>
        <dbReference type="Rhea" id="RHEA:16233"/>
        <dbReference type="ChEBI" id="CHEBI:11561"/>
        <dbReference type="ChEBI" id="CHEBI:15378"/>
        <dbReference type="ChEBI" id="CHEBI:15980"/>
        <dbReference type="ChEBI" id="CHEBI:57783"/>
        <dbReference type="ChEBI" id="CHEBI:58349"/>
        <dbReference type="EC" id="1.1.1.169"/>
    </reaction>
</comment>
<feature type="domain" description="Ketopantoate reductase C-terminal" evidence="11">
    <location>
        <begin position="194"/>
        <end position="315"/>
    </location>
</feature>
<evidence type="ECO:0000256" key="8">
    <source>
        <dbReference type="ARBA" id="ARBA00048793"/>
    </source>
</evidence>
<dbReference type="Gene3D" id="1.10.1040.10">
    <property type="entry name" value="N-(1-d-carboxylethyl)-l-norvaline Dehydrogenase, domain 2"/>
    <property type="match status" value="1"/>
</dbReference>
<dbReference type="Proteomes" id="UP000593765">
    <property type="component" value="Chromosome"/>
</dbReference>
<dbReference type="KEGG" id="hbs:IPV69_15745"/>
<dbReference type="Pfam" id="PF08546">
    <property type="entry name" value="ApbA_C"/>
    <property type="match status" value="1"/>
</dbReference>
<dbReference type="GO" id="GO:0005737">
    <property type="term" value="C:cytoplasm"/>
    <property type="evidence" value="ECO:0007669"/>
    <property type="project" value="TreeGrafter"/>
</dbReference>
<dbReference type="EMBL" id="CP063458">
    <property type="protein sequence ID" value="QOV87736.1"/>
    <property type="molecule type" value="Genomic_DNA"/>
</dbReference>
<comment type="pathway">
    <text evidence="1 9">Cofactor biosynthesis; (R)-pantothenate biosynthesis; (R)-pantoate from 3-methyl-2-oxobutanoate: step 2/2.</text>
</comment>
<dbReference type="PANTHER" id="PTHR21708:SF26">
    <property type="entry name" value="2-DEHYDROPANTOATE 2-REDUCTASE"/>
    <property type="match status" value="1"/>
</dbReference>
<dbReference type="InterPro" id="IPR013752">
    <property type="entry name" value="KPA_reductase"/>
</dbReference>
<evidence type="ECO:0000256" key="9">
    <source>
        <dbReference type="RuleBase" id="RU362068"/>
    </source>
</evidence>
<evidence type="ECO:0000256" key="4">
    <source>
        <dbReference type="ARBA" id="ARBA00019465"/>
    </source>
</evidence>
<dbReference type="GO" id="GO:0008677">
    <property type="term" value="F:2-dehydropantoate 2-reductase activity"/>
    <property type="evidence" value="ECO:0007669"/>
    <property type="project" value="UniProtKB-EC"/>
</dbReference>
<gene>
    <name evidence="12" type="ORF">IPV69_15745</name>
</gene>